<reference evidence="1 2" key="1">
    <citation type="submission" date="2015-05" db="EMBL/GenBank/DDBJ databases">
        <title>Draft genome of Burkholderia cepacia LK29.</title>
        <authorList>
            <person name="Chan X.Y."/>
        </authorList>
    </citation>
    <scope>NUCLEOTIDE SEQUENCE [LARGE SCALE GENOMIC DNA]</scope>
    <source>
        <strain evidence="1 2">LK29</strain>
    </source>
</reference>
<dbReference type="Proteomes" id="UP000036338">
    <property type="component" value="Unassembled WGS sequence"/>
</dbReference>
<proteinExistence type="predicted"/>
<protein>
    <submittedName>
        <fullName evidence="1">Uncharacterized protein</fullName>
    </submittedName>
</protein>
<dbReference type="EMBL" id="LDWR01000043">
    <property type="protein sequence ID" value="KML52562.1"/>
    <property type="molecule type" value="Genomic_DNA"/>
</dbReference>
<comment type="caution">
    <text evidence="1">The sequence shown here is derived from an EMBL/GenBank/DDBJ whole genome shotgun (WGS) entry which is preliminary data.</text>
</comment>
<sequence>MNTTRHTYRITDLQGAPIATMTIVQAIEKLDGSPDRYCTGRVSVELEYLESRFGSTTRVKKFPFDERWLPLDESSFKMHVGDFMLPPELCCRGIGTLCWSEIHRTLPLPPGFSLVLAGSLSERDATITGTILGKMRTIDNIARRNAFWRRMLDPANQTFMPDENGGGYFRGRFVDPASHGSYTPKAIATKI</sequence>
<dbReference type="PATRIC" id="fig|292.27.peg.5341"/>
<accession>A0A0J5WNU6</accession>
<name>A0A0J5WNU6_BURCE</name>
<organism evidence="1 2">
    <name type="scientific">Burkholderia cepacia</name>
    <name type="common">Pseudomonas cepacia</name>
    <dbReference type="NCBI Taxonomy" id="292"/>
    <lineage>
        <taxon>Bacteria</taxon>
        <taxon>Pseudomonadati</taxon>
        <taxon>Pseudomonadota</taxon>
        <taxon>Betaproteobacteria</taxon>
        <taxon>Burkholderiales</taxon>
        <taxon>Burkholderiaceae</taxon>
        <taxon>Burkholderia</taxon>
        <taxon>Burkholderia cepacia complex</taxon>
    </lineage>
</organism>
<evidence type="ECO:0000313" key="1">
    <source>
        <dbReference type="EMBL" id="KML52562.1"/>
    </source>
</evidence>
<gene>
    <name evidence="1" type="ORF">VL15_24870</name>
</gene>
<dbReference type="AlphaFoldDB" id="A0A0J5WNU6"/>
<dbReference type="RefSeq" id="WP_048249160.1">
    <property type="nucleotide sequence ID" value="NZ_LDWR01000043.1"/>
</dbReference>
<evidence type="ECO:0000313" key="2">
    <source>
        <dbReference type="Proteomes" id="UP000036338"/>
    </source>
</evidence>